<reference evidence="1" key="1">
    <citation type="journal article" date="2002" name="Nature">
        <title>The genome sequence and structure of rice chromosome 1.</title>
        <authorList>
            <person name="Sasaki T."/>
            <person name="Matsumoto T."/>
            <person name="Yamamoto K."/>
            <person name="Sakata K."/>
            <person name="Baba T."/>
            <person name="Katayose Y."/>
            <person name="Wu J."/>
            <person name="Niimura Y."/>
            <person name="Cheng Z."/>
            <person name="Nagamura Y."/>
            <person name="Antonio B.A."/>
            <person name="Kanamori H."/>
            <person name="Hosokawa S."/>
            <person name="Masukawa M."/>
            <person name="Arikawa K."/>
            <person name="Chiden Y."/>
            <person name="Hayashi M."/>
            <person name="Okamoto M."/>
            <person name="Ando T."/>
            <person name="Aoki H."/>
            <person name="Arita K."/>
            <person name="Hamada M."/>
            <person name="Harada C."/>
            <person name="Hijishita S."/>
            <person name="Honda M."/>
            <person name="Ichikawa Y."/>
            <person name="Idonuma A."/>
            <person name="Iijima M."/>
            <person name="Ikeda M."/>
            <person name="Ikeno M."/>
            <person name="Itoh S."/>
            <person name="Itoh T."/>
            <person name="Itoh Y."/>
            <person name="Itoh Y."/>
            <person name="Iwabuchi A."/>
            <person name="Kamiya K."/>
            <person name="Karasawa W."/>
            <person name="Katagiri S."/>
            <person name="Kikuta A."/>
            <person name="Kobayashi N."/>
            <person name="Kono I."/>
            <person name="Machita K."/>
            <person name="Maehara T."/>
            <person name="Mizuno H."/>
            <person name="Mizubayashi T."/>
            <person name="Mukai Y."/>
            <person name="Nagasaki H."/>
            <person name="Nakashima M."/>
            <person name="Nakama Y."/>
            <person name="Nakamichi Y."/>
            <person name="Nakamura M."/>
            <person name="Namiki N."/>
            <person name="Negishi M."/>
            <person name="Ohta I."/>
            <person name="Ono N."/>
            <person name="Saji S."/>
            <person name="Sakai K."/>
            <person name="Shibata M."/>
            <person name="Shimokawa T."/>
            <person name="Shomura A."/>
            <person name="Song J."/>
            <person name="Takazaki Y."/>
            <person name="Terasawa K."/>
            <person name="Tsuji K."/>
            <person name="Waki K."/>
            <person name="Yamagata H."/>
            <person name="Yamane H."/>
            <person name="Yoshiki S."/>
            <person name="Yoshihara R."/>
            <person name="Yukawa K."/>
            <person name="Zhong H."/>
            <person name="Iwama H."/>
            <person name="Endo T."/>
            <person name="Ito H."/>
            <person name="Hahn J.H."/>
            <person name="Kim H.I."/>
            <person name="Eun M.Y."/>
            <person name="Yano M."/>
            <person name="Jiang J."/>
            <person name="Gojobori T."/>
        </authorList>
    </citation>
    <scope>NUCLEOTIDE SEQUENCE [LARGE SCALE GENOMIC DNA]</scope>
</reference>
<dbReference type="AlphaFoldDB" id="Q5JKD4"/>
<dbReference type="Proteomes" id="UP000817658">
    <property type="component" value="Chromosome 1"/>
</dbReference>
<protein>
    <submittedName>
        <fullName evidence="1">Uncharacterized protein</fullName>
    </submittedName>
</protein>
<evidence type="ECO:0000313" key="1">
    <source>
        <dbReference type="EMBL" id="BAD88074.1"/>
    </source>
</evidence>
<organism evidence="1">
    <name type="scientific">Oryza sativa subsp. japonica</name>
    <name type="common">Rice</name>
    <dbReference type="NCBI Taxonomy" id="39947"/>
    <lineage>
        <taxon>Eukaryota</taxon>
        <taxon>Viridiplantae</taxon>
        <taxon>Streptophyta</taxon>
        <taxon>Embryophyta</taxon>
        <taxon>Tracheophyta</taxon>
        <taxon>Spermatophyta</taxon>
        <taxon>Magnoliopsida</taxon>
        <taxon>Liliopsida</taxon>
        <taxon>Poales</taxon>
        <taxon>Poaceae</taxon>
        <taxon>BOP clade</taxon>
        <taxon>Oryzoideae</taxon>
        <taxon>Oryzeae</taxon>
        <taxon>Oryzinae</taxon>
        <taxon>Oryza</taxon>
        <taxon>Oryza sativa</taxon>
    </lineage>
</organism>
<name>Q5JKD4_ORYSJ</name>
<accession>Q5JKD4</accession>
<dbReference type="EMBL" id="AP004231">
    <property type="protein sequence ID" value="BAD88074.1"/>
    <property type="molecule type" value="Genomic_DNA"/>
</dbReference>
<sequence>MLSVMPEMPLLQQQAVHGCCWPELEPKLNNNGDTASPPAAITTIIKITWNTQKPCGSLY</sequence>
<proteinExistence type="predicted"/>
<gene>
    <name evidence="1" type="primary">OSJNBa0026J14.17</name>
</gene>